<dbReference type="PANTHER" id="PTHR33529:SF6">
    <property type="entry name" value="YJGP_YJGQ FAMILY PERMEASE"/>
    <property type="match status" value="1"/>
</dbReference>
<gene>
    <name evidence="7" type="ORF">ENJ40_05000</name>
</gene>
<keyword evidence="2" id="KW-1003">Cell membrane</keyword>
<accession>A0A7C3GES4</accession>
<evidence type="ECO:0000256" key="1">
    <source>
        <dbReference type="ARBA" id="ARBA00004651"/>
    </source>
</evidence>
<feature type="transmembrane region" description="Helical" evidence="6">
    <location>
        <begin position="59"/>
        <end position="88"/>
    </location>
</feature>
<evidence type="ECO:0000256" key="2">
    <source>
        <dbReference type="ARBA" id="ARBA00022475"/>
    </source>
</evidence>
<dbReference type="PANTHER" id="PTHR33529">
    <property type="entry name" value="SLR0882 PROTEIN-RELATED"/>
    <property type="match status" value="1"/>
</dbReference>
<feature type="transmembrane region" description="Helical" evidence="6">
    <location>
        <begin position="21"/>
        <end position="39"/>
    </location>
</feature>
<keyword evidence="5 6" id="KW-0472">Membrane</keyword>
<reference evidence="7" key="1">
    <citation type="journal article" date="2020" name="mSystems">
        <title>Genome- and Community-Level Interaction Insights into Carbon Utilization and Element Cycling Functions of Hydrothermarchaeota in Hydrothermal Sediment.</title>
        <authorList>
            <person name="Zhou Z."/>
            <person name="Liu Y."/>
            <person name="Xu W."/>
            <person name="Pan J."/>
            <person name="Luo Z.H."/>
            <person name="Li M."/>
        </authorList>
    </citation>
    <scope>NUCLEOTIDE SEQUENCE [LARGE SCALE GENOMIC DNA]</scope>
    <source>
        <strain evidence="7">HyVt-483</strain>
    </source>
</reference>
<feature type="transmembrane region" description="Helical" evidence="6">
    <location>
        <begin position="287"/>
        <end position="307"/>
    </location>
</feature>
<dbReference type="AlphaFoldDB" id="A0A7C3GES4"/>
<evidence type="ECO:0000256" key="3">
    <source>
        <dbReference type="ARBA" id="ARBA00022692"/>
    </source>
</evidence>
<evidence type="ECO:0000256" key="5">
    <source>
        <dbReference type="ARBA" id="ARBA00023136"/>
    </source>
</evidence>
<evidence type="ECO:0000256" key="6">
    <source>
        <dbReference type="SAM" id="Phobius"/>
    </source>
</evidence>
<dbReference type="Proteomes" id="UP000886043">
    <property type="component" value="Unassembled WGS sequence"/>
</dbReference>
<dbReference type="InterPro" id="IPR005495">
    <property type="entry name" value="LptG/LptF_permease"/>
</dbReference>
<proteinExistence type="predicted"/>
<feature type="transmembrane region" description="Helical" evidence="6">
    <location>
        <begin position="314"/>
        <end position="336"/>
    </location>
</feature>
<dbReference type="GO" id="GO:0043190">
    <property type="term" value="C:ATP-binding cassette (ABC) transporter complex"/>
    <property type="evidence" value="ECO:0007669"/>
    <property type="project" value="TreeGrafter"/>
</dbReference>
<dbReference type="EMBL" id="DRMH01000065">
    <property type="protein sequence ID" value="HFC97798.1"/>
    <property type="molecule type" value="Genomic_DNA"/>
</dbReference>
<feature type="transmembrane region" description="Helical" evidence="6">
    <location>
        <begin position="348"/>
        <end position="367"/>
    </location>
</feature>
<evidence type="ECO:0000313" key="7">
    <source>
        <dbReference type="EMBL" id="HFC97798.1"/>
    </source>
</evidence>
<keyword evidence="3 6" id="KW-0812">Transmembrane</keyword>
<dbReference type="GO" id="GO:0015920">
    <property type="term" value="P:lipopolysaccharide transport"/>
    <property type="evidence" value="ECO:0007669"/>
    <property type="project" value="TreeGrafter"/>
</dbReference>
<comment type="caution">
    <text evidence="7">The sequence shown here is derived from an EMBL/GenBank/DDBJ whole genome shotgun (WGS) entry which is preliminary data.</text>
</comment>
<keyword evidence="4 6" id="KW-1133">Transmembrane helix</keyword>
<name>A0A7C3GES4_9BACT</name>
<feature type="transmembrane region" description="Helical" evidence="6">
    <location>
        <begin position="109"/>
        <end position="132"/>
    </location>
</feature>
<comment type="subcellular location">
    <subcellularLocation>
        <location evidence="1">Cell membrane</location>
        <topology evidence="1">Multi-pass membrane protein</topology>
    </subcellularLocation>
</comment>
<sequence length="372" mass="42826">MKILPWTKILPVLTTRYLLREILTNFLAVVFLTLFLLYITRMANFGPDLFALQATARDFALFSLDLTVFLLPFALPLAALLGVLLAFMRLAHDQELLAFSALGVSPWRLYRPVAWFALGIFILTLILNIFLLPRAKRGMRDLLYFLSARRIERGLPERTPVDWFPGLVFYAERVRKKFRFREVYILDETRPGKRGFLYARKGELLLRDREAELILKQGEGHYFSRDFREAENFYFGEYRYRLPLNLAGERELKRGEMGLSALLARARDRRLPPHKRRKYLTEFYQRFFYPLSALVLPFLGLPLGARLKSSGRGLALAAGLGLYLCYYLLFSLGTGFSESGYLPSPVALGLPSILMGAVAVLAGWDFLRREGR</sequence>
<evidence type="ECO:0000256" key="4">
    <source>
        <dbReference type="ARBA" id="ARBA00022989"/>
    </source>
</evidence>
<dbReference type="Pfam" id="PF03739">
    <property type="entry name" value="LptF_LptG"/>
    <property type="match status" value="1"/>
</dbReference>
<organism evidence="7">
    <name type="scientific">Thermosulfurimonas dismutans</name>
    <dbReference type="NCBI Taxonomy" id="999894"/>
    <lineage>
        <taxon>Bacteria</taxon>
        <taxon>Pseudomonadati</taxon>
        <taxon>Thermodesulfobacteriota</taxon>
        <taxon>Thermodesulfobacteria</taxon>
        <taxon>Thermodesulfobacteriales</taxon>
        <taxon>Thermodesulfobacteriaceae</taxon>
        <taxon>Thermosulfurimonas</taxon>
    </lineage>
</organism>
<protein>
    <submittedName>
        <fullName evidence="7">YjgP/YjgQ family permease</fullName>
    </submittedName>
</protein>